<dbReference type="KEGG" id="rsb:RS694_02690"/>
<protein>
    <recommendedName>
        <fullName evidence="5">Peptidoglycan hydrolase FlgJ</fullName>
    </recommendedName>
    <alternativeName>
        <fullName evidence="10">Muramidase FlgJ</fullName>
    </alternativeName>
</protein>
<dbReference type="FunFam" id="2.10.70.40:FF:000001">
    <property type="entry name" value="Flagellar assembly peptidoglycan hydrolase FlgJ"/>
    <property type="match status" value="1"/>
</dbReference>
<dbReference type="STRING" id="1484693.RS694_02690"/>
<dbReference type="Proteomes" id="UP000186110">
    <property type="component" value="Chromosome"/>
</dbReference>
<comment type="subcellular location">
    <subcellularLocation>
        <location evidence="2">Periplasm</location>
    </subcellularLocation>
</comment>
<keyword evidence="13" id="KW-1185">Reference proteome</keyword>
<dbReference type="InterPro" id="IPR051056">
    <property type="entry name" value="Glycosyl_Hydrolase_73"/>
</dbReference>
<dbReference type="GO" id="GO:0044780">
    <property type="term" value="P:bacterial-type flagellum assembly"/>
    <property type="evidence" value="ECO:0007669"/>
    <property type="project" value="InterPro"/>
</dbReference>
<evidence type="ECO:0000256" key="1">
    <source>
        <dbReference type="ARBA" id="ARBA00002954"/>
    </source>
</evidence>
<dbReference type="Gene3D" id="2.10.70.40">
    <property type="entry name" value="peptidoglycan hydrolase"/>
    <property type="match status" value="1"/>
</dbReference>
<keyword evidence="7" id="KW-0378">Hydrolase</keyword>
<dbReference type="GO" id="GO:0016798">
    <property type="term" value="F:hydrolase activity, acting on glycosyl bonds"/>
    <property type="evidence" value="ECO:0007669"/>
    <property type="project" value="UniProtKB-KW"/>
</dbReference>
<dbReference type="PANTHER" id="PTHR33308">
    <property type="entry name" value="PEPTIDOGLYCAN HYDROLASE FLGJ"/>
    <property type="match status" value="1"/>
</dbReference>
<keyword evidence="12" id="KW-0969">Cilium</keyword>
<comment type="similarity">
    <text evidence="3">In the N-terminal section; belongs to the FlgJ family.</text>
</comment>
<keyword evidence="12" id="KW-0966">Cell projection</keyword>
<reference evidence="12 13" key="1">
    <citation type="submission" date="2017-01" db="EMBL/GenBank/DDBJ databases">
        <authorList>
            <person name="Mah S.A."/>
            <person name="Swanson W.J."/>
            <person name="Moy G.W."/>
            <person name="Vacquier V.D."/>
        </authorList>
    </citation>
    <scope>NUCLEOTIDE SEQUENCE [LARGE SCALE GENOMIC DNA]</scope>
    <source>
        <strain evidence="12 13">DSM 22694</strain>
    </source>
</reference>
<dbReference type="Pfam" id="PF01832">
    <property type="entry name" value="Glucosaminidase"/>
    <property type="match status" value="1"/>
</dbReference>
<dbReference type="AlphaFoldDB" id="A0A1P8K6D1"/>
<evidence type="ECO:0000256" key="4">
    <source>
        <dbReference type="ARBA" id="ARBA00007974"/>
    </source>
</evidence>
<feature type="domain" description="Mannosyl-glycoprotein endo-beta-N-acetylglucosamidase-like" evidence="11">
    <location>
        <begin position="141"/>
        <end position="302"/>
    </location>
</feature>
<keyword evidence="8" id="KW-0326">Glycosidase</keyword>
<dbReference type="GO" id="GO:0004040">
    <property type="term" value="F:amidase activity"/>
    <property type="evidence" value="ECO:0007669"/>
    <property type="project" value="InterPro"/>
</dbReference>
<evidence type="ECO:0000256" key="9">
    <source>
        <dbReference type="ARBA" id="ARBA00023316"/>
    </source>
</evidence>
<dbReference type="GO" id="GO:0071973">
    <property type="term" value="P:bacterial-type flagellum-dependent cell motility"/>
    <property type="evidence" value="ECO:0007669"/>
    <property type="project" value="TreeGrafter"/>
</dbReference>
<name>A0A1P8K6D1_9BURK</name>
<evidence type="ECO:0000256" key="5">
    <source>
        <dbReference type="ARBA" id="ARBA00013433"/>
    </source>
</evidence>
<evidence type="ECO:0000256" key="6">
    <source>
        <dbReference type="ARBA" id="ARBA00022764"/>
    </source>
</evidence>
<evidence type="ECO:0000256" key="7">
    <source>
        <dbReference type="ARBA" id="ARBA00022801"/>
    </source>
</evidence>
<organism evidence="12 13">
    <name type="scientific">Rhodoferax saidenbachensis</name>
    <dbReference type="NCBI Taxonomy" id="1484693"/>
    <lineage>
        <taxon>Bacteria</taxon>
        <taxon>Pseudomonadati</taxon>
        <taxon>Pseudomonadota</taxon>
        <taxon>Betaproteobacteria</taxon>
        <taxon>Burkholderiales</taxon>
        <taxon>Comamonadaceae</taxon>
        <taxon>Rhodoferax</taxon>
    </lineage>
</organism>
<comment type="function">
    <text evidence="1">Flagellum-specific muramidase which hydrolyzes the peptidoglycan layer to assemble the rod structure in the periplasmic space.</text>
</comment>
<comment type="similarity">
    <text evidence="4">In the C-terminal section; belongs to the glycosyl hydrolase 73 family.</text>
</comment>
<sequence>MSFGSIYGTSSLSTSSGLAADSQSLNHLKMEAGKDSKAAIQETAKQFESLFMRELLKSMREASNSMKSGMLDNPGSDLGTDLLDQQFAVQMSGQPGGLSEMIAKELSRKMGVSADGIEGADGKPAIAPLPAPEPARNVGKPSRAPAAHQVSFVEKHTEVANRIEKASGIPASYMLGQAGHETGWGKFEIKQKGGAPSFNLFGIKAGAGWTGKVAEVTTTEYVNGEAKKQVAKFRAYDSYEDSFRDYARMISESPRYAKARAQTGSVQAFATGLQKAGYATDPEYAAKLSRAINTTLQLRRVQV</sequence>
<dbReference type="eggNOG" id="COG3951">
    <property type="taxonomic scope" value="Bacteria"/>
</dbReference>
<gene>
    <name evidence="12" type="ORF">RS694_02690</name>
</gene>
<dbReference type="PANTHER" id="PTHR33308:SF9">
    <property type="entry name" value="PEPTIDOGLYCAN HYDROLASE FLGJ"/>
    <property type="match status" value="1"/>
</dbReference>
<dbReference type="RefSeq" id="WP_029709452.1">
    <property type="nucleotide sequence ID" value="NZ_CP019239.1"/>
</dbReference>
<proteinExistence type="inferred from homology"/>
<keyword evidence="6" id="KW-0574">Periplasm</keyword>
<evidence type="ECO:0000256" key="10">
    <source>
        <dbReference type="ARBA" id="ARBA00030835"/>
    </source>
</evidence>
<dbReference type="EMBL" id="CP019239">
    <property type="protein sequence ID" value="APW41565.1"/>
    <property type="molecule type" value="Genomic_DNA"/>
</dbReference>
<dbReference type="Gene3D" id="1.10.530.10">
    <property type="match status" value="1"/>
</dbReference>
<evidence type="ECO:0000256" key="2">
    <source>
        <dbReference type="ARBA" id="ARBA00004418"/>
    </source>
</evidence>
<dbReference type="InterPro" id="IPR019301">
    <property type="entry name" value="Flagellar_prot_FlgJ_N"/>
</dbReference>
<dbReference type="SMART" id="SM00047">
    <property type="entry name" value="LYZ2"/>
    <property type="match status" value="1"/>
</dbReference>
<dbReference type="GO" id="GO:0071555">
    <property type="term" value="P:cell wall organization"/>
    <property type="evidence" value="ECO:0007669"/>
    <property type="project" value="UniProtKB-KW"/>
</dbReference>
<evidence type="ECO:0000259" key="11">
    <source>
        <dbReference type="SMART" id="SM00047"/>
    </source>
</evidence>
<dbReference type="eggNOG" id="COG1705">
    <property type="taxonomic scope" value="Bacteria"/>
</dbReference>
<keyword evidence="12" id="KW-0282">Flagellum</keyword>
<evidence type="ECO:0000313" key="12">
    <source>
        <dbReference type="EMBL" id="APW41565.1"/>
    </source>
</evidence>
<dbReference type="InterPro" id="IPR002901">
    <property type="entry name" value="MGlyc_endo_b_GlcNAc-like_dom"/>
</dbReference>
<evidence type="ECO:0000313" key="13">
    <source>
        <dbReference type="Proteomes" id="UP000186110"/>
    </source>
</evidence>
<keyword evidence="9" id="KW-0961">Cell wall biogenesis/degradation</keyword>
<accession>A0A1P8K6D1</accession>
<dbReference type="Pfam" id="PF10135">
    <property type="entry name" value="Rod-binding"/>
    <property type="match status" value="1"/>
</dbReference>
<dbReference type="InterPro" id="IPR013377">
    <property type="entry name" value="FlgJ"/>
</dbReference>
<dbReference type="NCBIfam" id="TIGR02541">
    <property type="entry name" value="flagell_FlgJ"/>
    <property type="match status" value="1"/>
</dbReference>
<evidence type="ECO:0000256" key="8">
    <source>
        <dbReference type="ARBA" id="ARBA00023295"/>
    </source>
</evidence>
<evidence type="ECO:0000256" key="3">
    <source>
        <dbReference type="ARBA" id="ARBA00006880"/>
    </source>
</evidence>
<dbReference type="PRINTS" id="PR01002">
    <property type="entry name" value="FLGFLGJ"/>
</dbReference>
<dbReference type="GO" id="GO:0042597">
    <property type="term" value="C:periplasmic space"/>
    <property type="evidence" value="ECO:0007669"/>
    <property type="project" value="UniProtKB-SubCell"/>
</dbReference>